<protein>
    <submittedName>
        <fullName evidence="2">Uncharacterized protein</fullName>
    </submittedName>
</protein>
<dbReference type="EMBL" id="AGBW02008170">
    <property type="protein sequence ID" value="OWR54074.1"/>
    <property type="molecule type" value="Genomic_DNA"/>
</dbReference>
<evidence type="ECO:0000313" key="2">
    <source>
        <dbReference type="EMBL" id="OWR54074.1"/>
    </source>
</evidence>
<feature type="compositionally biased region" description="Polar residues" evidence="1">
    <location>
        <begin position="131"/>
        <end position="143"/>
    </location>
</feature>
<gene>
    <name evidence="2" type="ORF">KGM_207812</name>
</gene>
<dbReference type="InParanoid" id="A0A212FK15"/>
<reference evidence="2 3" key="1">
    <citation type="journal article" date="2011" name="Cell">
        <title>The monarch butterfly genome yields insights into long-distance migration.</title>
        <authorList>
            <person name="Zhan S."/>
            <person name="Merlin C."/>
            <person name="Boore J.L."/>
            <person name="Reppert S.M."/>
        </authorList>
    </citation>
    <scope>NUCLEOTIDE SEQUENCE [LARGE SCALE GENOMIC DNA]</scope>
    <source>
        <strain evidence="2">F-2</strain>
    </source>
</reference>
<dbReference type="KEGG" id="dpl:KGM_207812"/>
<accession>A0A212FK15</accession>
<feature type="region of interest" description="Disordered" evidence="1">
    <location>
        <begin position="41"/>
        <end position="65"/>
    </location>
</feature>
<name>A0A212FK15_DANPL</name>
<evidence type="ECO:0000313" key="3">
    <source>
        <dbReference type="Proteomes" id="UP000007151"/>
    </source>
</evidence>
<sequence>MTAKNRQLDWRRAHWRVGEGKRPRRRTVRETPIFQSTACSVRRPQAQAAPPYNDSDPNGAPAQSVPCARHVETRPDAAPRPPLSVTVVRYQYENRTVSEQRSCCHIRLTFQDINNKFIISINRIPTLQRNNSVSHKTQHTRVNGTPDASAISDCLRDAPRPPTTPTEAASERNNYFNKT</sequence>
<keyword evidence="3" id="KW-1185">Reference proteome</keyword>
<evidence type="ECO:0000256" key="1">
    <source>
        <dbReference type="SAM" id="MobiDB-lite"/>
    </source>
</evidence>
<organism evidence="2 3">
    <name type="scientific">Danaus plexippus plexippus</name>
    <dbReference type="NCBI Taxonomy" id="278856"/>
    <lineage>
        <taxon>Eukaryota</taxon>
        <taxon>Metazoa</taxon>
        <taxon>Ecdysozoa</taxon>
        <taxon>Arthropoda</taxon>
        <taxon>Hexapoda</taxon>
        <taxon>Insecta</taxon>
        <taxon>Pterygota</taxon>
        <taxon>Neoptera</taxon>
        <taxon>Endopterygota</taxon>
        <taxon>Lepidoptera</taxon>
        <taxon>Glossata</taxon>
        <taxon>Ditrysia</taxon>
        <taxon>Papilionoidea</taxon>
        <taxon>Nymphalidae</taxon>
        <taxon>Danainae</taxon>
        <taxon>Danaini</taxon>
        <taxon>Danaina</taxon>
        <taxon>Danaus</taxon>
        <taxon>Danaus</taxon>
    </lineage>
</organism>
<feature type="region of interest" description="Disordered" evidence="1">
    <location>
        <begin position="131"/>
        <end position="179"/>
    </location>
</feature>
<comment type="caution">
    <text evidence="2">The sequence shown here is derived from an EMBL/GenBank/DDBJ whole genome shotgun (WGS) entry which is preliminary data.</text>
</comment>
<proteinExistence type="predicted"/>
<dbReference type="AlphaFoldDB" id="A0A212FK15"/>
<dbReference type="Proteomes" id="UP000007151">
    <property type="component" value="Unassembled WGS sequence"/>
</dbReference>